<name>A0A2K2G350_9SPHN</name>
<evidence type="ECO:0000256" key="1">
    <source>
        <dbReference type="ARBA" id="ARBA00009175"/>
    </source>
</evidence>
<reference evidence="5 6" key="1">
    <citation type="submission" date="2016-05" db="EMBL/GenBank/DDBJ databases">
        <title>Complete genome sequence of Novosphingobium guangzhouense SA925(T).</title>
        <authorList>
            <person name="Sha S."/>
        </authorList>
    </citation>
    <scope>NUCLEOTIDE SEQUENCE [LARGE SCALE GENOMIC DNA]</scope>
    <source>
        <strain evidence="5 6">SA925</strain>
    </source>
</reference>
<feature type="signal peptide" evidence="4">
    <location>
        <begin position="1"/>
        <end position="24"/>
    </location>
</feature>
<dbReference type="InterPro" id="IPR005950">
    <property type="entry name" value="ModA"/>
</dbReference>
<dbReference type="Gene3D" id="3.40.190.10">
    <property type="entry name" value="Periplasmic binding protein-like II"/>
    <property type="match status" value="2"/>
</dbReference>
<keyword evidence="6" id="KW-1185">Reference proteome</keyword>
<sequence length="272" mass="28240">MMSVRIAALALIAVASTIPNVAVAQSPAPVLTVYAAGSTTGVLGAMLRRFEAETGQHVDLQTGPAGLMREKIEAGERADLFVSANMTHPQRLHAQGKASAAAVFARNRLCVYALPAVGMTSANVLDRLLDPKVRIGTSTPKADPGGDYAQELFDKADSVRPGATAVLRAKAQAVVGGTVTPAPSKATSQGEAMLERGTDVSIGYCSSRKTTPDPSVDKAELPPELAIKADYGMVVVTTSHDPLREAAAGKLALYLLSPESQTLLAAYGFGAR</sequence>
<dbReference type="EMBL" id="LYMM01000026">
    <property type="protein sequence ID" value="PNU05456.1"/>
    <property type="molecule type" value="Genomic_DNA"/>
</dbReference>
<evidence type="ECO:0000256" key="4">
    <source>
        <dbReference type="SAM" id="SignalP"/>
    </source>
</evidence>
<keyword evidence="2" id="KW-0479">Metal-binding</keyword>
<dbReference type="GO" id="GO:0030973">
    <property type="term" value="F:molybdate ion binding"/>
    <property type="evidence" value="ECO:0007669"/>
    <property type="project" value="TreeGrafter"/>
</dbReference>
<evidence type="ECO:0000313" key="5">
    <source>
        <dbReference type="EMBL" id="PNU05456.1"/>
    </source>
</evidence>
<proteinExistence type="inferred from homology"/>
<dbReference type="Pfam" id="PF13531">
    <property type="entry name" value="SBP_bac_11"/>
    <property type="match status" value="1"/>
</dbReference>
<dbReference type="SUPFAM" id="SSF53850">
    <property type="entry name" value="Periplasmic binding protein-like II"/>
    <property type="match status" value="1"/>
</dbReference>
<dbReference type="GO" id="GO:0046872">
    <property type="term" value="F:metal ion binding"/>
    <property type="evidence" value="ECO:0007669"/>
    <property type="project" value="UniProtKB-KW"/>
</dbReference>
<organism evidence="5 6">
    <name type="scientific">Novosphingobium guangzhouense</name>
    <dbReference type="NCBI Taxonomy" id="1850347"/>
    <lineage>
        <taxon>Bacteria</taxon>
        <taxon>Pseudomonadati</taxon>
        <taxon>Pseudomonadota</taxon>
        <taxon>Alphaproteobacteria</taxon>
        <taxon>Sphingomonadales</taxon>
        <taxon>Sphingomonadaceae</taxon>
        <taxon>Novosphingobium</taxon>
    </lineage>
</organism>
<accession>A0A2K2G350</accession>
<evidence type="ECO:0000256" key="2">
    <source>
        <dbReference type="ARBA" id="ARBA00022723"/>
    </source>
</evidence>
<protein>
    <submittedName>
        <fullName evidence="5">Molybdate ABC transporter substrate-binding protein</fullName>
    </submittedName>
</protein>
<comment type="caution">
    <text evidence="5">The sequence shown here is derived from an EMBL/GenBank/DDBJ whole genome shotgun (WGS) entry which is preliminary data.</text>
</comment>
<comment type="similarity">
    <text evidence="1">Belongs to the bacterial solute-binding protein ModA family.</text>
</comment>
<dbReference type="GO" id="GO:0015689">
    <property type="term" value="P:molybdate ion transport"/>
    <property type="evidence" value="ECO:0007669"/>
    <property type="project" value="InterPro"/>
</dbReference>
<gene>
    <name evidence="5" type="ORF">A8V01_16920</name>
</gene>
<dbReference type="PANTHER" id="PTHR30632">
    <property type="entry name" value="MOLYBDATE-BINDING PERIPLASMIC PROTEIN"/>
    <property type="match status" value="1"/>
</dbReference>
<dbReference type="InterPro" id="IPR050682">
    <property type="entry name" value="ModA/WtpA"/>
</dbReference>
<evidence type="ECO:0000313" key="6">
    <source>
        <dbReference type="Proteomes" id="UP000236327"/>
    </source>
</evidence>
<keyword evidence="3 4" id="KW-0732">Signal</keyword>
<evidence type="ECO:0000256" key="3">
    <source>
        <dbReference type="ARBA" id="ARBA00022729"/>
    </source>
</evidence>
<dbReference type="AlphaFoldDB" id="A0A2K2G350"/>
<feature type="chain" id="PRO_5014317712" evidence="4">
    <location>
        <begin position="25"/>
        <end position="272"/>
    </location>
</feature>
<dbReference type="NCBIfam" id="TIGR01256">
    <property type="entry name" value="modA"/>
    <property type="match status" value="1"/>
</dbReference>
<dbReference type="Proteomes" id="UP000236327">
    <property type="component" value="Unassembled WGS sequence"/>
</dbReference>
<dbReference type="PANTHER" id="PTHR30632:SF0">
    <property type="entry name" value="SULFATE-BINDING PROTEIN"/>
    <property type="match status" value="1"/>
</dbReference>